<name>A0AA35LR57_9HYPO</name>
<protein>
    <recommendedName>
        <fullName evidence="1">FAD dependent oxidoreductase domain-containing protein</fullName>
    </recommendedName>
</protein>
<comment type="caution">
    <text evidence="2">The sequence shown here is derived from an EMBL/GenBank/DDBJ whole genome shotgun (WGS) entry which is preliminary data.</text>
</comment>
<gene>
    <name evidence="2" type="ORF">CCHLO57077_00018253</name>
</gene>
<dbReference type="AlphaFoldDB" id="A0AA35LR57"/>
<dbReference type="GO" id="GO:0005737">
    <property type="term" value="C:cytoplasm"/>
    <property type="evidence" value="ECO:0007669"/>
    <property type="project" value="TreeGrafter"/>
</dbReference>
<feature type="domain" description="FAD dependent oxidoreductase" evidence="1">
    <location>
        <begin position="37"/>
        <end position="416"/>
    </location>
</feature>
<organism evidence="2 3">
    <name type="scientific">Clonostachys chloroleuca</name>
    <dbReference type="NCBI Taxonomy" id="1926264"/>
    <lineage>
        <taxon>Eukaryota</taxon>
        <taxon>Fungi</taxon>
        <taxon>Dikarya</taxon>
        <taxon>Ascomycota</taxon>
        <taxon>Pezizomycotina</taxon>
        <taxon>Sordariomycetes</taxon>
        <taxon>Hypocreomycetidae</taxon>
        <taxon>Hypocreales</taxon>
        <taxon>Bionectriaceae</taxon>
        <taxon>Clonostachys</taxon>
    </lineage>
</organism>
<dbReference type="SUPFAM" id="SSF51905">
    <property type="entry name" value="FAD/NAD(P)-binding domain"/>
    <property type="match status" value="1"/>
</dbReference>
<evidence type="ECO:0000259" key="1">
    <source>
        <dbReference type="Pfam" id="PF01266"/>
    </source>
</evidence>
<sequence>MAPSVFPPLNGMSSFWRSLPGDIDNHRSTKDLPSECDVMVVGAGYSGAALITHMLSQCTGKASSILVLEARQLCSGATGRNVRAGGHIKPDSYHAISRLAREYSVEAAAEVANFEYANVEAVADFIRNEQIDCDFVLTRAIDVQFSEAHQDTLEAGYKSLLENNVEATKRTYCAPRKYAETISGVKGAKGCFSYNAGHLWPYKLIQHMFKNAIAQGVNLQTNTLVQRISEDRDASGFWTIKTDRGTVKAKQVIMATNAYTAALLPEYHSKIIPYRAICSHITTSKKAPLLNSSYALRFNDWDFDYLIPRPDGSIIVGGARQAYIQHLEDWYGNTNDSELIDRARHYFDGYMQRHFHGWEDSGARVDNIWTGIMGYSSDRLPRVGPIPDRPGMFIMGGFTGHGMPQVFLCAKGMADMVLSNAEFEKTGIPKVFQETKDRLQDKRNRVLEMYEKPLKAFESKL</sequence>
<dbReference type="Pfam" id="PF01266">
    <property type="entry name" value="DAO"/>
    <property type="match status" value="1"/>
</dbReference>
<dbReference type="InterPro" id="IPR036188">
    <property type="entry name" value="FAD/NAD-bd_sf"/>
</dbReference>
<dbReference type="EMBL" id="CABFNP030000539">
    <property type="protein sequence ID" value="CAI6041312.1"/>
    <property type="molecule type" value="Genomic_DNA"/>
</dbReference>
<dbReference type="PANTHER" id="PTHR13847:SF279">
    <property type="entry name" value="FAD DEPENDENT OXIDOREDUCTASE DOMAIN-CONTAINING PROTEIN-RELATED"/>
    <property type="match status" value="1"/>
</dbReference>
<dbReference type="Gene3D" id="3.50.50.60">
    <property type="entry name" value="FAD/NAD(P)-binding domain"/>
    <property type="match status" value="1"/>
</dbReference>
<reference evidence="2" key="1">
    <citation type="submission" date="2023-01" db="EMBL/GenBank/DDBJ databases">
        <authorList>
            <person name="Piombo E."/>
        </authorList>
    </citation>
    <scope>NUCLEOTIDE SEQUENCE</scope>
</reference>
<dbReference type="PANTHER" id="PTHR13847">
    <property type="entry name" value="SARCOSINE DEHYDROGENASE-RELATED"/>
    <property type="match status" value="1"/>
</dbReference>
<evidence type="ECO:0000313" key="2">
    <source>
        <dbReference type="EMBL" id="CAI6041312.1"/>
    </source>
</evidence>
<keyword evidence="3" id="KW-1185">Reference proteome</keyword>
<dbReference type="InterPro" id="IPR006076">
    <property type="entry name" value="FAD-dep_OxRdtase"/>
</dbReference>
<accession>A0AA35LR57</accession>
<evidence type="ECO:0000313" key="3">
    <source>
        <dbReference type="Proteomes" id="UP001160390"/>
    </source>
</evidence>
<dbReference type="Gene3D" id="3.30.9.10">
    <property type="entry name" value="D-Amino Acid Oxidase, subunit A, domain 2"/>
    <property type="match status" value="1"/>
</dbReference>
<dbReference type="Proteomes" id="UP001160390">
    <property type="component" value="Unassembled WGS sequence"/>
</dbReference>
<proteinExistence type="predicted"/>